<dbReference type="EMBL" id="CP017627">
    <property type="protein sequence ID" value="AOW29853.1"/>
    <property type="molecule type" value="Genomic_DNA"/>
</dbReference>
<protein>
    <submittedName>
        <fullName evidence="2">Uncharacterized protein</fullName>
    </submittedName>
</protein>
<organism evidence="2 3">
    <name type="scientific">Candida albicans (strain SC5314 / ATCC MYA-2876)</name>
    <name type="common">Yeast</name>
    <dbReference type="NCBI Taxonomy" id="237561"/>
    <lineage>
        <taxon>Eukaryota</taxon>
        <taxon>Fungi</taxon>
        <taxon>Dikarya</taxon>
        <taxon>Ascomycota</taxon>
        <taxon>Saccharomycotina</taxon>
        <taxon>Pichiomycetes</taxon>
        <taxon>Debaryomycetaceae</taxon>
        <taxon>Candida/Lodderomyces clade</taxon>
        <taxon>Candida</taxon>
    </lineage>
</organism>
<dbReference type="Proteomes" id="UP000000559">
    <property type="component" value="Chromosome 5"/>
</dbReference>
<keyword evidence="3" id="KW-1185">Reference proteome</keyword>
<gene>
    <name evidence="2" type="ordered locus">CAALFM_C504460CA</name>
    <name evidence="1" type="ordered locus">orf19.3931.2</name>
</gene>
<sequence length="60" mass="7267">MNESFENQYFNTSKISLRDNYRRRFLLGHELYIRLCLLDDIFTYEILDIGTVADMYVFSC</sequence>
<reference evidence="2 3" key="2">
    <citation type="journal article" date="2007" name="Genome Biol.">
        <title>Assembly of the Candida albicans genome into sixteen supercontigs aligned on the eight chromosomes.</title>
        <authorList>
            <person name="van het Hoog M."/>
            <person name="Rast T.J."/>
            <person name="Martchenko M."/>
            <person name="Grindle S."/>
            <person name="Dignard D."/>
            <person name="Hogues H."/>
            <person name="Cuomo C."/>
            <person name="Berriman M."/>
            <person name="Scherer S."/>
            <person name="Magee B.B."/>
            <person name="Whiteway M."/>
            <person name="Chibana H."/>
            <person name="Nantel A."/>
            <person name="Magee P.T."/>
        </authorList>
    </citation>
    <scope>GENOME REANNOTATION</scope>
    <source>
        <strain evidence="3">SC5314 / ATCC MYA-2876</strain>
    </source>
</reference>
<dbReference type="OrthoDB" id="4024441at2759"/>
<name>A0A1D8PNY2_CANAL</name>
<dbReference type="SMR" id="A0A1D8PNY2"/>
<reference evidence="2 3" key="1">
    <citation type="journal article" date="2004" name="Proc. Natl. Acad. Sci. U.S.A.">
        <title>The diploid genome sequence of Candida albicans.</title>
        <authorList>
            <person name="Jones T."/>
            <person name="Federspiel N.A."/>
            <person name="Chibana H."/>
            <person name="Dungan J."/>
            <person name="Kalman S."/>
            <person name="Magee B.B."/>
            <person name="Newport G."/>
            <person name="Thorstenson Y.R."/>
            <person name="Agabian N."/>
            <person name="Magee P.T."/>
            <person name="Davis R.W."/>
            <person name="Scherer S."/>
        </authorList>
    </citation>
    <scope>NUCLEOTIDE SEQUENCE [LARGE SCALE GENOMIC DNA]</scope>
    <source>
        <strain evidence="3">SC5314 / ATCC MYA-2876</strain>
    </source>
</reference>
<dbReference type="RefSeq" id="XP_019330977.1">
    <property type="nucleotide sequence ID" value="XM_019475432.1"/>
</dbReference>
<accession>A0A1D8PNY2</accession>
<reference evidence="2 3" key="3">
    <citation type="journal article" date="2013" name="Genome Biol.">
        <title>Assembly of a phased diploid Candida albicans genome facilitates allele-specific measurements and provides a simple model for repeat and indel structure.</title>
        <authorList>
            <person name="Muzzey D."/>
            <person name="Schwartz K."/>
            <person name="Weissman J.S."/>
            <person name="Sherlock G."/>
        </authorList>
    </citation>
    <scope>NUCLEOTIDE SEQUENCE [LARGE SCALE GENOMIC DNA]</scope>
    <source>
        <strain evidence="3">SC5314 / ATCC MYA-2876</strain>
    </source>
</reference>
<evidence type="ECO:0000313" key="3">
    <source>
        <dbReference type="Proteomes" id="UP000000559"/>
    </source>
</evidence>
<dbReference type="GeneID" id="30515316"/>
<evidence type="ECO:0000313" key="1">
    <source>
        <dbReference type="CGD" id="CAL0000185120"/>
    </source>
</evidence>
<dbReference type="VEuPathDB" id="FungiDB:C5_04460C_A"/>
<dbReference type="InParanoid" id="A0A1D8PNY2"/>
<dbReference type="AlphaFoldDB" id="A0A1D8PNY2"/>
<proteinExistence type="predicted"/>
<dbReference type="CGD" id="CAL0000185120">
    <property type="gene designation" value="orf19.3931.2"/>
</dbReference>
<evidence type="ECO:0000313" key="2">
    <source>
        <dbReference type="EMBL" id="AOW29853.1"/>
    </source>
</evidence>
<dbReference type="KEGG" id="cal:CAALFM_C504460CA"/>